<keyword evidence="3" id="KW-1185">Reference proteome</keyword>
<dbReference type="AlphaFoldDB" id="A0A223CZ53"/>
<dbReference type="InterPro" id="IPR025164">
    <property type="entry name" value="Toastrack_DUF4097"/>
</dbReference>
<evidence type="ECO:0000313" key="3">
    <source>
        <dbReference type="Proteomes" id="UP000214688"/>
    </source>
</evidence>
<dbReference type="Proteomes" id="UP000214688">
    <property type="component" value="Chromosome"/>
</dbReference>
<gene>
    <name evidence="2" type="ORF">CIG75_06270</name>
</gene>
<dbReference type="PANTHER" id="PTHR34094">
    <property type="match status" value="1"/>
</dbReference>
<dbReference type="RefSeq" id="WP_094235861.1">
    <property type="nucleotide sequence ID" value="NZ_CP022657.1"/>
</dbReference>
<proteinExistence type="predicted"/>
<feature type="domain" description="DUF4097" evidence="1">
    <location>
        <begin position="30"/>
        <end position="330"/>
    </location>
</feature>
<name>A0A223CZ53_9BACL</name>
<dbReference type="EMBL" id="CP022657">
    <property type="protein sequence ID" value="ASS74611.1"/>
    <property type="molecule type" value="Genomic_DNA"/>
</dbReference>
<organism evidence="2 3">
    <name type="scientific">Tumebacillus algifaecis</name>
    <dbReference type="NCBI Taxonomy" id="1214604"/>
    <lineage>
        <taxon>Bacteria</taxon>
        <taxon>Bacillati</taxon>
        <taxon>Bacillota</taxon>
        <taxon>Bacilli</taxon>
        <taxon>Bacillales</taxon>
        <taxon>Alicyclobacillaceae</taxon>
        <taxon>Tumebacillus</taxon>
    </lineage>
</organism>
<dbReference type="KEGG" id="tab:CIG75_06270"/>
<dbReference type="OrthoDB" id="2379988at2"/>
<sequence length="335" mass="36743">MLDFLLGTRAKFEGSTEVTLKPDELADQLKVLVHSGNIIVKHTEQETVQAHVHVVIKGELAEEIRTISDADRLWRLEQDGNSIVFEQREFSGFYTNSSIKISVELTVPKQLKRANLQSRNGTIEARDFWGSVDAHTRNGSVDVRRIAGDVSIQSHNGSLQLHSIDAQVVRAETHHGSIALDSVYGDVDLDTRNGSVETKNIEGALRLQSRNGSLRIEKVTGDLMAETHNGKIVVSDCERGIDLHTHNGSVRVQNKTGVGGNWQVTTHNGSIELNIPKDTNATFTLKTSAGKVHGNAIPVQTQGLAQNIAVKRGDGEHVVKVETHRGSIEVSELKR</sequence>
<accession>A0A223CZ53</accession>
<evidence type="ECO:0000259" key="1">
    <source>
        <dbReference type="Pfam" id="PF13349"/>
    </source>
</evidence>
<dbReference type="Pfam" id="PF13349">
    <property type="entry name" value="DUF4097"/>
    <property type="match status" value="1"/>
</dbReference>
<protein>
    <recommendedName>
        <fullName evidence="1">DUF4097 domain-containing protein</fullName>
    </recommendedName>
</protein>
<evidence type="ECO:0000313" key="2">
    <source>
        <dbReference type="EMBL" id="ASS74611.1"/>
    </source>
</evidence>
<reference evidence="2 3" key="1">
    <citation type="journal article" date="2015" name="Int. J. Syst. Evol. Microbiol.">
        <title>Tumebacillus algifaecis sp. nov., isolated from decomposing algal scum.</title>
        <authorList>
            <person name="Wu Y.F."/>
            <person name="Zhang B."/>
            <person name="Xing P."/>
            <person name="Wu Q.L."/>
            <person name="Liu S.J."/>
        </authorList>
    </citation>
    <scope>NUCLEOTIDE SEQUENCE [LARGE SCALE GENOMIC DNA]</scope>
    <source>
        <strain evidence="2 3">THMBR28</strain>
    </source>
</reference>
<dbReference type="PANTHER" id="PTHR34094:SF1">
    <property type="entry name" value="PROTEIN FAM185A"/>
    <property type="match status" value="1"/>
</dbReference>